<protein>
    <recommendedName>
        <fullName evidence="10">NAD(P)(+)--arginine ADP-ribosyltransferase</fullName>
        <ecNumber evidence="10">2.4.2.31</ecNumber>
    </recommendedName>
    <alternativeName>
        <fullName evidence="10">Mono(ADP-ribosyl)transferase</fullName>
    </alternativeName>
</protein>
<keyword evidence="7 10" id="KW-0520">NAD</keyword>
<keyword evidence="5" id="KW-0732">Signal</keyword>
<comment type="similarity">
    <text evidence="1 10">Belongs to the Arg-specific ADP-ribosyltransferase family.</text>
</comment>
<dbReference type="SUPFAM" id="SSF56399">
    <property type="entry name" value="ADP-ribosylation"/>
    <property type="match status" value="1"/>
</dbReference>
<dbReference type="PROSITE" id="PS51996">
    <property type="entry name" value="TR_MART"/>
    <property type="match status" value="1"/>
</dbReference>
<keyword evidence="11" id="KW-0812">Transmembrane</keyword>
<dbReference type="PANTHER" id="PTHR10339">
    <property type="entry name" value="ADP-RIBOSYLTRANSFERASE"/>
    <property type="match status" value="1"/>
</dbReference>
<evidence type="ECO:0000256" key="3">
    <source>
        <dbReference type="ARBA" id="ARBA00022679"/>
    </source>
</evidence>
<evidence type="ECO:0000256" key="4">
    <source>
        <dbReference type="ARBA" id="ARBA00022695"/>
    </source>
</evidence>
<dbReference type="PRINTS" id="PR00970">
    <property type="entry name" value="RIBTRNSFRASE"/>
</dbReference>
<dbReference type="Ensembl" id="ENSCVAT00000005067.1">
    <property type="protein sequence ID" value="ENSCVAP00000024089.1"/>
    <property type="gene ID" value="ENSCVAG00000000791.1"/>
</dbReference>
<keyword evidence="3 10" id="KW-0808">Transferase</keyword>
<feature type="transmembrane region" description="Helical" evidence="11">
    <location>
        <begin position="249"/>
        <end position="268"/>
    </location>
</feature>
<dbReference type="GO" id="GO:0106274">
    <property type="term" value="F:NAD+-protein-arginine ADP-ribosyltransferase activity"/>
    <property type="evidence" value="ECO:0007669"/>
    <property type="project" value="UniProtKB-EC"/>
</dbReference>
<keyword evidence="2 10" id="KW-0328">Glycosyltransferase</keyword>
<evidence type="ECO:0000256" key="11">
    <source>
        <dbReference type="SAM" id="Phobius"/>
    </source>
</evidence>
<dbReference type="GO" id="GO:0016779">
    <property type="term" value="F:nucleotidyltransferase activity"/>
    <property type="evidence" value="ECO:0007669"/>
    <property type="project" value="UniProtKB-KW"/>
</dbReference>
<dbReference type="GO" id="GO:0003950">
    <property type="term" value="F:NAD+ poly-ADP-ribosyltransferase activity"/>
    <property type="evidence" value="ECO:0007669"/>
    <property type="project" value="TreeGrafter"/>
</dbReference>
<dbReference type="Gene3D" id="3.90.176.10">
    <property type="entry name" value="Toxin ADP-ribosyltransferase, Chain A, domain 1"/>
    <property type="match status" value="1"/>
</dbReference>
<evidence type="ECO:0000256" key="5">
    <source>
        <dbReference type="ARBA" id="ARBA00022729"/>
    </source>
</evidence>
<dbReference type="InterPro" id="IPR050999">
    <property type="entry name" value="ADP-ribosyltransferase_ARG"/>
</dbReference>
<evidence type="ECO:0000256" key="2">
    <source>
        <dbReference type="ARBA" id="ARBA00022676"/>
    </source>
</evidence>
<evidence type="ECO:0000256" key="1">
    <source>
        <dbReference type="ARBA" id="ARBA00009558"/>
    </source>
</evidence>
<reference evidence="12" key="2">
    <citation type="submission" date="2025-09" db="UniProtKB">
        <authorList>
            <consortium name="Ensembl"/>
        </authorList>
    </citation>
    <scope>IDENTIFICATION</scope>
</reference>
<evidence type="ECO:0000313" key="12">
    <source>
        <dbReference type="Ensembl" id="ENSCVAP00000024089.1"/>
    </source>
</evidence>
<organism evidence="12 13">
    <name type="scientific">Cyprinodon variegatus</name>
    <name type="common">Sheepshead minnow</name>
    <dbReference type="NCBI Taxonomy" id="28743"/>
    <lineage>
        <taxon>Eukaryota</taxon>
        <taxon>Metazoa</taxon>
        <taxon>Chordata</taxon>
        <taxon>Craniata</taxon>
        <taxon>Vertebrata</taxon>
        <taxon>Euteleostomi</taxon>
        <taxon>Actinopterygii</taxon>
        <taxon>Neopterygii</taxon>
        <taxon>Teleostei</taxon>
        <taxon>Neoteleostei</taxon>
        <taxon>Acanthomorphata</taxon>
        <taxon>Ovalentaria</taxon>
        <taxon>Atherinomorphae</taxon>
        <taxon>Cyprinodontiformes</taxon>
        <taxon>Cyprinodontidae</taxon>
        <taxon>Cyprinodon</taxon>
    </lineage>
</organism>
<keyword evidence="11" id="KW-0472">Membrane</keyword>
<sequence length="276" mass="32387">SCIYIYSVDCPFKLDMALNSVDDMYDGCETEMQNRTLKEYLQKEQNNKNFKKAWKAAEIYYNNNLWNERQLSKNQIKALHAYTLSRPQLYQEFNKAVREQKAQYQTDFHYHTLHFYLTMALRSLKNGSEECVTSYRRTPCKFQKDVVNNKIRFGSFTSSSKDDYSEKGFGTESCFEIYTCFGADISPFSKFENEKEVLIPPYEVFKVTEIEEESTKKLPCKVVYKLNLNCVYDKERNQLHSISALPVEGFWLIFVIVCFILLSLILLCDLPEDPGN</sequence>
<dbReference type="Proteomes" id="UP000265020">
    <property type="component" value="Unassembled WGS sequence"/>
</dbReference>
<dbReference type="FunFam" id="3.90.176.10:FF:000001">
    <property type="entry name" value="NAD(P)(+)--arginine ADP-ribosyltransferase"/>
    <property type="match status" value="1"/>
</dbReference>
<evidence type="ECO:0000256" key="9">
    <source>
        <dbReference type="ARBA" id="ARBA00047597"/>
    </source>
</evidence>
<evidence type="ECO:0000256" key="8">
    <source>
        <dbReference type="ARBA" id="ARBA00023157"/>
    </source>
</evidence>
<keyword evidence="6 10" id="KW-0521">NADP</keyword>
<keyword evidence="8" id="KW-1015">Disulfide bond</keyword>
<dbReference type="OMA" id="CFEIATY"/>
<dbReference type="EC" id="2.4.2.31" evidence="10"/>
<evidence type="ECO:0000256" key="7">
    <source>
        <dbReference type="ARBA" id="ARBA00023027"/>
    </source>
</evidence>
<evidence type="ECO:0000313" key="13">
    <source>
        <dbReference type="Proteomes" id="UP000265020"/>
    </source>
</evidence>
<name>A0A3Q2DYP5_CYPVA</name>
<dbReference type="InterPro" id="IPR000768">
    <property type="entry name" value="ART"/>
</dbReference>
<accession>A0A3Q2DYP5</accession>
<evidence type="ECO:0000256" key="6">
    <source>
        <dbReference type="ARBA" id="ARBA00022857"/>
    </source>
</evidence>
<dbReference type="GeneTree" id="ENSGT01030000234601"/>
<dbReference type="AlphaFoldDB" id="A0A3Q2DYP5"/>
<reference evidence="12" key="1">
    <citation type="submission" date="2025-08" db="UniProtKB">
        <authorList>
            <consortium name="Ensembl"/>
        </authorList>
    </citation>
    <scope>IDENTIFICATION</scope>
</reference>
<comment type="catalytic activity">
    <reaction evidence="9 10">
        <text>L-arginyl-[protein] + NAD(+) = N(omega)-(ADP-D-ribosyl)-L-arginyl-[protein] + nicotinamide + H(+)</text>
        <dbReference type="Rhea" id="RHEA:19149"/>
        <dbReference type="Rhea" id="RHEA-COMP:10532"/>
        <dbReference type="Rhea" id="RHEA-COMP:15087"/>
        <dbReference type="ChEBI" id="CHEBI:15378"/>
        <dbReference type="ChEBI" id="CHEBI:17154"/>
        <dbReference type="ChEBI" id="CHEBI:29965"/>
        <dbReference type="ChEBI" id="CHEBI:57540"/>
        <dbReference type="ChEBI" id="CHEBI:142554"/>
        <dbReference type="EC" id="2.4.2.31"/>
    </reaction>
</comment>
<proteinExistence type="inferred from homology"/>
<dbReference type="PANTHER" id="PTHR10339:SF27">
    <property type="entry name" value="NAD(P)(+)--ARGININE ADP-RIBOSYLTRANSFERASE"/>
    <property type="match status" value="1"/>
</dbReference>
<dbReference type="Pfam" id="PF01129">
    <property type="entry name" value="ART"/>
    <property type="match status" value="1"/>
</dbReference>
<keyword evidence="4" id="KW-0548">Nucleotidyltransferase</keyword>
<keyword evidence="11" id="KW-1133">Transmembrane helix</keyword>
<keyword evidence="13" id="KW-1185">Reference proteome</keyword>
<evidence type="ECO:0000256" key="10">
    <source>
        <dbReference type="RuleBase" id="RU361228"/>
    </source>
</evidence>